<gene>
    <name evidence="7" type="ORF">GCU85_00450</name>
</gene>
<comment type="caution">
    <text evidence="7">The sequence shown here is derived from an EMBL/GenBank/DDBJ whole genome shotgun (WGS) entry which is preliminary data.</text>
</comment>
<feature type="transmembrane region" description="Helical" evidence="6">
    <location>
        <begin position="147"/>
        <end position="167"/>
    </location>
</feature>
<accession>A0A6N7ERT4</accession>
<feature type="transmembrane region" description="Helical" evidence="6">
    <location>
        <begin position="6"/>
        <end position="28"/>
    </location>
</feature>
<dbReference type="GO" id="GO:0005886">
    <property type="term" value="C:plasma membrane"/>
    <property type="evidence" value="ECO:0007669"/>
    <property type="project" value="UniProtKB-SubCell"/>
</dbReference>
<organism evidence="7 8">
    <name type="scientific">Ostreibacterium oceani</name>
    <dbReference type="NCBI Taxonomy" id="2654998"/>
    <lineage>
        <taxon>Bacteria</taxon>
        <taxon>Pseudomonadati</taxon>
        <taxon>Pseudomonadota</taxon>
        <taxon>Gammaproteobacteria</taxon>
        <taxon>Cardiobacteriales</taxon>
        <taxon>Ostreibacteriaceae</taxon>
        <taxon>Ostreibacterium</taxon>
    </lineage>
</organism>
<dbReference type="Pfam" id="PF01810">
    <property type="entry name" value="LysE"/>
    <property type="match status" value="1"/>
</dbReference>
<feature type="transmembrane region" description="Helical" evidence="6">
    <location>
        <begin position="183"/>
        <end position="202"/>
    </location>
</feature>
<keyword evidence="4 6" id="KW-1133">Transmembrane helix</keyword>
<evidence type="ECO:0000256" key="2">
    <source>
        <dbReference type="ARBA" id="ARBA00022475"/>
    </source>
</evidence>
<protein>
    <submittedName>
        <fullName evidence="7">LysE family translocator</fullName>
    </submittedName>
</protein>
<dbReference type="PANTHER" id="PTHR30086:SF20">
    <property type="entry name" value="ARGININE EXPORTER PROTEIN ARGO-RELATED"/>
    <property type="match status" value="1"/>
</dbReference>
<reference evidence="7 8" key="1">
    <citation type="submission" date="2019-10" db="EMBL/GenBank/DDBJ databases">
        <title>Cardiobacteriales fam. a chemoheterotrophic member of the order Cardiobacteriales, and proposal of Cardiobacteriales fam. nov.</title>
        <authorList>
            <person name="Wang C."/>
        </authorList>
    </citation>
    <scope>NUCLEOTIDE SEQUENCE [LARGE SCALE GENOMIC DNA]</scope>
    <source>
        <strain evidence="7 8">ML27</strain>
    </source>
</reference>
<sequence length="203" mass="22853">MTATYFVSWLLVMAPLVMSPGPANLVFAASGAKFGVRNSVALLVGVDLTFVLYSIIFGFGLGYFLQENAFIYSAVKIIGVGYLLYLTYKFVKSPMIHHQTANGDKTQDRYTFMDGVIVNLTNPKAWAMLITMFAVFVDGSFDETLQIWLLVAWLFVLNVLTHFLWIYMGSQLVKLLGDARYEFLIRVLFGVCMLAVVVWLLLE</sequence>
<dbReference type="Proteomes" id="UP000471298">
    <property type="component" value="Unassembled WGS sequence"/>
</dbReference>
<dbReference type="GO" id="GO:0015171">
    <property type="term" value="F:amino acid transmembrane transporter activity"/>
    <property type="evidence" value="ECO:0007669"/>
    <property type="project" value="TreeGrafter"/>
</dbReference>
<evidence type="ECO:0000313" key="8">
    <source>
        <dbReference type="Proteomes" id="UP000471298"/>
    </source>
</evidence>
<keyword evidence="8" id="KW-1185">Reference proteome</keyword>
<keyword evidence="2" id="KW-1003">Cell membrane</keyword>
<comment type="subcellular location">
    <subcellularLocation>
        <location evidence="1">Cell membrane</location>
        <topology evidence="1">Multi-pass membrane protein</topology>
    </subcellularLocation>
</comment>
<feature type="transmembrane region" description="Helical" evidence="6">
    <location>
        <begin position="70"/>
        <end position="88"/>
    </location>
</feature>
<dbReference type="InParanoid" id="A0A6N7ERT4"/>
<proteinExistence type="predicted"/>
<evidence type="ECO:0000256" key="3">
    <source>
        <dbReference type="ARBA" id="ARBA00022692"/>
    </source>
</evidence>
<dbReference type="InterPro" id="IPR001123">
    <property type="entry name" value="LeuE-type"/>
</dbReference>
<dbReference type="PANTHER" id="PTHR30086">
    <property type="entry name" value="ARGININE EXPORTER PROTEIN ARGO"/>
    <property type="match status" value="1"/>
</dbReference>
<feature type="transmembrane region" description="Helical" evidence="6">
    <location>
        <begin position="40"/>
        <end position="64"/>
    </location>
</feature>
<dbReference type="AlphaFoldDB" id="A0A6N7ERT4"/>
<evidence type="ECO:0000256" key="6">
    <source>
        <dbReference type="SAM" id="Phobius"/>
    </source>
</evidence>
<evidence type="ECO:0000256" key="4">
    <source>
        <dbReference type="ARBA" id="ARBA00022989"/>
    </source>
</evidence>
<evidence type="ECO:0000313" key="7">
    <source>
        <dbReference type="EMBL" id="MPV85202.1"/>
    </source>
</evidence>
<keyword evidence="3 6" id="KW-0812">Transmembrane</keyword>
<dbReference type="EMBL" id="WHNW01000001">
    <property type="protein sequence ID" value="MPV85202.1"/>
    <property type="molecule type" value="Genomic_DNA"/>
</dbReference>
<feature type="transmembrane region" description="Helical" evidence="6">
    <location>
        <begin position="125"/>
        <end position="141"/>
    </location>
</feature>
<evidence type="ECO:0000256" key="1">
    <source>
        <dbReference type="ARBA" id="ARBA00004651"/>
    </source>
</evidence>
<keyword evidence="5 6" id="KW-0472">Membrane</keyword>
<evidence type="ECO:0000256" key="5">
    <source>
        <dbReference type="ARBA" id="ARBA00023136"/>
    </source>
</evidence>
<name>A0A6N7ERT4_9GAMM</name>